<dbReference type="Proteomes" id="UP000821865">
    <property type="component" value="Chromosome 11"/>
</dbReference>
<keyword evidence="2" id="KW-1185">Reference proteome</keyword>
<sequence>MCAVEYMKRLQDLLKQLGEERLEFYLGWCLLQAMWRFISKLYSQVRYRSVRSALDTVVERSSHADCIELTERLLELTAYPEFSGNHVDAEASNDVNGKARTIAVIFVKQVRRGRCSFISDHVALDQRDFYDVLFHSERLSKQDLSDVFDTVAMNISLLHNWMAVARANARIPDEEWREVTSSYMRQLRESDGYAFFDSQRLAVRIPPLFPMLPLYERDLTVAAKYGTIGTLLGAAAARLFESRLPHNSVALAKVEETRLLGTRTWVKWSTSSGMHSRRPIPMGQRPLAILATTPVTQRFVIMCHLLCKARTSLPVEFSCNQIVKNSRVFARVFKCEVGSPMNPEKKCDFFSYT</sequence>
<comment type="caution">
    <text evidence="1">The sequence shown here is derived from an EMBL/GenBank/DDBJ whole genome shotgun (WGS) entry which is preliminary data.</text>
</comment>
<accession>A0ACB8DIT5</accession>
<proteinExistence type="predicted"/>
<protein>
    <submittedName>
        <fullName evidence="1">Uncharacterized protein</fullName>
    </submittedName>
</protein>
<evidence type="ECO:0000313" key="1">
    <source>
        <dbReference type="EMBL" id="KAH7970521.1"/>
    </source>
</evidence>
<name>A0ACB8DIT5_DERSI</name>
<reference evidence="1" key="1">
    <citation type="submission" date="2020-05" db="EMBL/GenBank/DDBJ databases">
        <title>Large-scale comparative analyses of tick genomes elucidate their genetic diversity and vector capacities.</title>
        <authorList>
            <person name="Jia N."/>
            <person name="Wang J."/>
            <person name="Shi W."/>
            <person name="Du L."/>
            <person name="Sun Y."/>
            <person name="Zhan W."/>
            <person name="Jiang J."/>
            <person name="Wang Q."/>
            <person name="Zhang B."/>
            <person name="Ji P."/>
            <person name="Sakyi L.B."/>
            <person name="Cui X."/>
            <person name="Yuan T."/>
            <person name="Jiang B."/>
            <person name="Yang W."/>
            <person name="Lam T.T.-Y."/>
            <person name="Chang Q."/>
            <person name="Ding S."/>
            <person name="Wang X."/>
            <person name="Zhu J."/>
            <person name="Ruan X."/>
            <person name="Zhao L."/>
            <person name="Wei J."/>
            <person name="Que T."/>
            <person name="Du C."/>
            <person name="Cheng J."/>
            <person name="Dai P."/>
            <person name="Han X."/>
            <person name="Huang E."/>
            <person name="Gao Y."/>
            <person name="Liu J."/>
            <person name="Shao H."/>
            <person name="Ye R."/>
            <person name="Li L."/>
            <person name="Wei W."/>
            <person name="Wang X."/>
            <person name="Wang C."/>
            <person name="Yang T."/>
            <person name="Huo Q."/>
            <person name="Li W."/>
            <person name="Guo W."/>
            <person name="Chen H."/>
            <person name="Zhou L."/>
            <person name="Ni X."/>
            <person name="Tian J."/>
            <person name="Zhou Y."/>
            <person name="Sheng Y."/>
            <person name="Liu T."/>
            <person name="Pan Y."/>
            <person name="Xia L."/>
            <person name="Li J."/>
            <person name="Zhao F."/>
            <person name="Cao W."/>
        </authorList>
    </citation>
    <scope>NUCLEOTIDE SEQUENCE</scope>
    <source>
        <strain evidence="1">Dsil-2018</strain>
    </source>
</reference>
<dbReference type="EMBL" id="CM023480">
    <property type="protein sequence ID" value="KAH7970521.1"/>
    <property type="molecule type" value="Genomic_DNA"/>
</dbReference>
<organism evidence="1 2">
    <name type="scientific">Dermacentor silvarum</name>
    <name type="common">Tick</name>
    <dbReference type="NCBI Taxonomy" id="543639"/>
    <lineage>
        <taxon>Eukaryota</taxon>
        <taxon>Metazoa</taxon>
        <taxon>Ecdysozoa</taxon>
        <taxon>Arthropoda</taxon>
        <taxon>Chelicerata</taxon>
        <taxon>Arachnida</taxon>
        <taxon>Acari</taxon>
        <taxon>Parasitiformes</taxon>
        <taxon>Ixodida</taxon>
        <taxon>Ixodoidea</taxon>
        <taxon>Ixodidae</taxon>
        <taxon>Rhipicephalinae</taxon>
        <taxon>Dermacentor</taxon>
    </lineage>
</organism>
<evidence type="ECO:0000313" key="2">
    <source>
        <dbReference type="Proteomes" id="UP000821865"/>
    </source>
</evidence>
<gene>
    <name evidence="1" type="ORF">HPB49_008905</name>
</gene>